<dbReference type="PROSITE" id="PS51296">
    <property type="entry name" value="RIESKE"/>
    <property type="match status" value="1"/>
</dbReference>
<dbReference type="GO" id="GO:0016491">
    <property type="term" value="F:oxidoreductase activity"/>
    <property type="evidence" value="ECO:0007669"/>
    <property type="project" value="UniProtKB-KW"/>
</dbReference>
<evidence type="ECO:0000256" key="3">
    <source>
        <dbReference type="ARBA" id="ARBA00023002"/>
    </source>
</evidence>
<name>A0A5M3Z2I8_ASPTE</name>
<evidence type="ECO:0000256" key="2">
    <source>
        <dbReference type="ARBA" id="ARBA00022723"/>
    </source>
</evidence>
<dbReference type="Gene3D" id="2.102.10.10">
    <property type="entry name" value="Rieske [2Fe-2S] iron-sulphur domain"/>
    <property type="match status" value="1"/>
</dbReference>
<evidence type="ECO:0000256" key="1">
    <source>
        <dbReference type="ARBA" id="ARBA00022714"/>
    </source>
</evidence>
<sequence>MDALNSYTPAPVLVAIMTVLFFFYRARPYLFLPDDKKLCHDESERTSQTPQPGLPQAVSKESEFPETWFVGNDIFELERRAIFSKNWLYLSHRSRFAKAGDYQTFNVAGFPIFLILGRDGDVRAFHNVCRHRAYTITKKESGSSPVLGCRYHGWSYNTYGQLIKAPHFDNVPGFDKSQNGLFAIHTFMDLAGFIFINLDASPAVPPVDIDGLSLFVRSNAMEGAKWFRGKSVEGGFNWKLGLRSMKLFDITPLEDELSRQSSLRFIQALEEYQERALVSMSSDVEFDGIDMQRTILEHLQAHVKLEKSLSAEVFPAMRKGRNNTRFEQAEQRKFFRNRNTLNHITDSYDSL</sequence>
<keyword evidence="7" id="KW-1185">Reference proteome</keyword>
<keyword evidence="4" id="KW-0408">Iron</keyword>
<dbReference type="InterPro" id="IPR036922">
    <property type="entry name" value="Rieske_2Fe-2S_sf"/>
</dbReference>
<evidence type="ECO:0000313" key="7">
    <source>
        <dbReference type="Proteomes" id="UP000452235"/>
    </source>
</evidence>
<accession>A0A5M3Z2I8</accession>
<evidence type="ECO:0000256" key="4">
    <source>
        <dbReference type="ARBA" id="ARBA00023004"/>
    </source>
</evidence>
<dbReference type="GO" id="GO:0046872">
    <property type="term" value="F:metal ion binding"/>
    <property type="evidence" value="ECO:0007669"/>
    <property type="project" value="UniProtKB-KW"/>
</dbReference>
<keyword evidence="1" id="KW-0001">2Fe-2S</keyword>
<dbReference type="InterPro" id="IPR001663">
    <property type="entry name" value="Rng_hydr_dOase-A"/>
</dbReference>
<dbReference type="CDD" id="cd03469">
    <property type="entry name" value="Rieske_RO_Alpha_N"/>
    <property type="match status" value="1"/>
</dbReference>
<dbReference type="PANTHER" id="PTHR43756:SF6">
    <property type="entry name" value="CLUSTER-BINDING PROTEIN, PUTATIVE (AFU_ORTHOLOGUE AFUA_6G03920)-RELATED"/>
    <property type="match status" value="1"/>
</dbReference>
<proteinExistence type="predicted"/>
<dbReference type="Pfam" id="PF00355">
    <property type="entry name" value="Rieske"/>
    <property type="match status" value="1"/>
</dbReference>
<dbReference type="PRINTS" id="PR00090">
    <property type="entry name" value="RNGDIOXGNASE"/>
</dbReference>
<keyword evidence="3" id="KW-0560">Oxidoreductase</keyword>
<protein>
    <submittedName>
        <fullName evidence="6">Iron-sulfur cluster-binding protein</fullName>
    </submittedName>
</protein>
<reference evidence="6 7" key="1">
    <citation type="submission" date="2020-01" db="EMBL/GenBank/DDBJ databases">
        <title>Aspergillus terreus IFO 6365 whole genome shotgun sequence.</title>
        <authorList>
            <person name="Kanamasa S."/>
            <person name="Takahashi H."/>
        </authorList>
    </citation>
    <scope>NUCLEOTIDE SEQUENCE [LARGE SCALE GENOMIC DNA]</scope>
    <source>
        <strain evidence="6 7">IFO 6365</strain>
    </source>
</reference>
<dbReference type="Proteomes" id="UP000452235">
    <property type="component" value="Unassembled WGS sequence"/>
</dbReference>
<keyword evidence="5" id="KW-0411">Iron-sulfur</keyword>
<gene>
    <name evidence="6" type="ORF">ATEIFO6365_0014004600</name>
</gene>
<comment type="caution">
    <text evidence="6">The sequence shown here is derived from an EMBL/GenBank/DDBJ whole genome shotgun (WGS) entry which is preliminary data.</text>
</comment>
<dbReference type="PANTHER" id="PTHR43756">
    <property type="entry name" value="CHOLINE MONOOXYGENASE, CHLOROPLASTIC"/>
    <property type="match status" value="1"/>
</dbReference>
<organism evidence="6 7">
    <name type="scientific">Aspergillus terreus</name>
    <dbReference type="NCBI Taxonomy" id="33178"/>
    <lineage>
        <taxon>Eukaryota</taxon>
        <taxon>Fungi</taxon>
        <taxon>Dikarya</taxon>
        <taxon>Ascomycota</taxon>
        <taxon>Pezizomycotina</taxon>
        <taxon>Eurotiomycetes</taxon>
        <taxon>Eurotiomycetidae</taxon>
        <taxon>Eurotiales</taxon>
        <taxon>Aspergillaceae</taxon>
        <taxon>Aspergillus</taxon>
        <taxon>Aspergillus subgen. Circumdati</taxon>
    </lineage>
</organism>
<dbReference type="SUPFAM" id="SSF50022">
    <property type="entry name" value="ISP domain"/>
    <property type="match status" value="1"/>
</dbReference>
<evidence type="ECO:0000313" key="6">
    <source>
        <dbReference type="EMBL" id="GFF21114.1"/>
    </source>
</evidence>
<dbReference type="InterPro" id="IPR017941">
    <property type="entry name" value="Rieske_2Fe-2S"/>
</dbReference>
<dbReference type="VEuPathDB" id="FungiDB:ATEG_00146"/>
<evidence type="ECO:0000256" key="5">
    <source>
        <dbReference type="ARBA" id="ARBA00023014"/>
    </source>
</evidence>
<dbReference type="VEuPathDB" id="FungiDB:ATEG_07061"/>
<keyword evidence="2" id="KW-0479">Metal-binding</keyword>
<dbReference type="EMBL" id="BLJY01000014">
    <property type="protein sequence ID" value="GFF21114.1"/>
    <property type="molecule type" value="Genomic_DNA"/>
</dbReference>
<dbReference type="AlphaFoldDB" id="A0A5M3Z2I8"/>
<dbReference type="GO" id="GO:0051537">
    <property type="term" value="F:2 iron, 2 sulfur cluster binding"/>
    <property type="evidence" value="ECO:0007669"/>
    <property type="project" value="UniProtKB-KW"/>
</dbReference>
<dbReference type="OrthoDB" id="426882at2759"/>